<dbReference type="EMBL" id="CP127294">
    <property type="protein sequence ID" value="WIX75314.1"/>
    <property type="molecule type" value="Genomic_DNA"/>
</dbReference>
<reference evidence="2 3" key="1">
    <citation type="submission" date="2023-06" db="EMBL/GenBank/DDBJ databases">
        <authorList>
            <person name="Oyuntsetseg B."/>
            <person name="Kim S.B."/>
        </authorList>
    </citation>
    <scope>NUCLEOTIDE SEQUENCE [LARGE SCALE GENOMIC DNA]</scope>
    <source>
        <strain evidence="2 3">2-15</strain>
    </source>
</reference>
<keyword evidence="3" id="KW-1185">Reference proteome</keyword>
<feature type="transmembrane region" description="Helical" evidence="1">
    <location>
        <begin position="55"/>
        <end position="78"/>
    </location>
</feature>
<accession>A0A9Y2I8L1</accession>
<feature type="transmembrane region" description="Helical" evidence="1">
    <location>
        <begin position="99"/>
        <end position="119"/>
    </location>
</feature>
<proteinExistence type="predicted"/>
<name>A0A9Y2I8L1_9PSEU</name>
<evidence type="ECO:0000313" key="2">
    <source>
        <dbReference type="EMBL" id="WIX75314.1"/>
    </source>
</evidence>
<gene>
    <name evidence="2" type="ORF">QRX50_27735</name>
</gene>
<protein>
    <submittedName>
        <fullName evidence="2">DUF4267 domain-containing protein</fullName>
    </submittedName>
</protein>
<dbReference type="KEGG" id="acab:QRX50_27735"/>
<keyword evidence="1" id="KW-0472">Membrane</keyword>
<keyword evidence="1" id="KW-0812">Transmembrane</keyword>
<organism evidence="2 3">
    <name type="scientific">Amycolatopsis carbonis</name>
    <dbReference type="NCBI Taxonomy" id="715471"/>
    <lineage>
        <taxon>Bacteria</taxon>
        <taxon>Bacillati</taxon>
        <taxon>Actinomycetota</taxon>
        <taxon>Actinomycetes</taxon>
        <taxon>Pseudonocardiales</taxon>
        <taxon>Pseudonocardiaceae</taxon>
        <taxon>Amycolatopsis</taxon>
    </lineage>
</organism>
<feature type="transmembrane region" description="Helical" evidence="1">
    <location>
        <begin position="6"/>
        <end position="25"/>
    </location>
</feature>
<dbReference type="AlphaFoldDB" id="A0A9Y2I8L1"/>
<dbReference type="Proteomes" id="UP001236014">
    <property type="component" value="Chromosome"/>
</dbReference>
<evidence type="ECO:0000313" key="3">
    <source>
        <dbReference type="Proteomes" id="UP001236014"/>
    </source>
</evidence>
<sequence>MLVAAYVIAGIVAIGIVYVGLSYLLAPEKTAAGFGLATIPTGTTAFFHIKGVRDIASGLVVGAAMLAGGPHVLGWILLAEAFIPAGDMLIILRHKGSRAIAFSVHGATAAVMVVATLLLELA</sequence>
<dbReference type="Pfam" id="PF14087">
    <property type="entry name" value="DUF4267"/>
    <property type="match status" value="1"/>
</dbReference>
<keyword evidence="1" id="KW-1133">Transmembrane helix</keyword>
<evidence type="ECO:0000256" key="1">
    <source>
        <dbReference type="SAM" id="Phobius"/>
    </source>
</evidence>
<dbReference type="InterPro" id="IPR025363">
    <property type="entry name" value="DUF4267"/>
</dbReference>
<dbReference type="RefSeq" id="WP_285966087.1">
    <property type="nucleotide sequence ID" value="NZ_CP127294.1"/>
</dbReference>